<sequence length="277" mass="30991">MGRKNRPFWICIYLALIVMVVFNLVPFFWMATSSLKSDYEVIDYPATILPREVTFGAYARMWTQENFVRYFANSLIVSASTATLSSLIGAFAAYGFSRFFFRGRSGLITIFLASQMIPGVLLVGPYFKMLSYVGLYDTLLGLIFSQTTITLPFSIWMLKGYVDTVPVEIDQAAMVDGASRIRTFLTVVLPNILPGLVATIIFAFLLSWGDLLWALCLISDTAKQTMTLGITQLVGQFRVQWSEIMAATVIATLVPATLYLFLQRYLIRGFTQGAVKS</sequence>
<dbReference type="AlphaFoldDB" id="A0A9D5Q6E5"/>
<evidence type="ECO:0000313" key="10">
    <source>
        <dbReference type="Proteomes" id="UP000649604"/>
    </source>
</evidence>
<comment type="similarity">
    <text evidence="7">Belongs to the binding-protein-dependent transport system permease family.</text>
</comment>
<comment type="caution">
    <text evidence="9">The sequence shown here is derived from an EMBL/GenBank/DDBJ whole genome shotgun (WGS) entry which is preliminary data.</text>
</comment>
<feature type="transmembrane region" description="Helical" evidence="7">
    <location>
        <begin position="244"/>
        <end position="262"/>
    </location>
</feature>
<dbReference type="InterPro" id="IPR050901">
    <property type="entry name" value="BP-dep_ABC_trans_perm"/>
</dbReference>
<feature type="transmembrane region" description="Helical" evidence="7">
    <location>
        <begin position="7"/>
        <end position="29"/>
    </location>
</feature>
<feature type="transmembrane region" description="Helical" evidence="7">
    <location>
        <begin position="70"/>
        <end position="94"/>
    </location>
</feature>
<evidence type="ECO:0000256" key="6">
    <source>
        <dbReference type="ARBA" id="ARBA00023136"/>
    </source>
</evidence>
<proteinExistence type="inferred from homology"/>
<gene>
    <name evidence="9" type="ORF">GF339_09670</name>
</gene>
<dbReference type="PROSITE" id="PS50928">
    <property type="entry name" value="ABC_TM1"/>
    <property type="match status" value="1"/>
</dbReference>
<dbReference type="PANTHER" id="PTHR32243">
    <property type="entry name" value="MALTOSE TRANSPORT SYSTEM PERMEASE-RELATED"/>
    <property type="match status" value="1"/>
</dbReference>
<dbReference type="Pfam" id="PF00528">
    <property type="entry name" value="BPD_transp_1"/>
    <property type="match status" value="1"/>
</dbReference>
<dbReference type="GO" id="GO:0005886">
    <property type="term" value="C:plasma membrane"/>
    <property type="evidence" value="ECO:0007669"/>
    <property type="project" value="UniProtKB-SubCell"/>
</dbReference>
<dbReference type="Gene3D" id="1.10.3720.10">
    <property type="entry name" value="MetI-like"/>
    <property type="match status" value="1"/>
</dbReference>
<feature type="domain" description="ABC transmembrane type-1" evidence="8">
    <location>
        <begin position="71"/>
        <end position="262"/>
    </location>
</feature>
<dbReference type="PANTHER" id="PTHR32243:SF18">
    <property type="entry name" value="INNER MEMBRANE ABC TRANSPORTER PERMEASE PROTEIN YCJP"/>
    <property type="match status" value="1"/>
</dbReference>
<organism evidence="9 10">
    <name type="scientific">candidate division KSB3 bacterium</name>
    <dbReference type="NCBI Taxonomy" id="2044937"/>
    <lineage>
        <taxon>Bacteria</taxon>
        <taxon>candidate division KSB3</taxon>
    </lineage>
</organism>
<keyword evidence="2 7" id="KW-0813">Transport</keyword>
<feature type="transmembrane region" description="Helical" evidence="7">
    <location>
        <begin position="106"/>
        <end position="127"/>
    </location>
</feature>
<keyword evidence="4 7" id="KW-0812">Transmembrane</keyword>
<accession>A0A9D5Q6E5</accession>
<dbReference type="CDD" id="cd06261">
    <property type="entry name" value="TM_PBP2"/>
    <property type="match status" value="1"/>
</dbReference>
<feature type="transmembrane region" description="Helical" evidence="7">
    <location>
        <begin position="139"/>
        <end position="162"/>
    </location>
</feature>
<dbReference type="SUPFAM" id="SSF161098">
    <property type="entry name" value="MetI-like"/>
    <property type="match status" value="1"/>
</dbReference>
<evidence type="ECO:0000313" key="9">
    <source>
        <dbReference type="EMBL" id="MBD3324841.1"/>
    </source>
</evidence>
<dbReference type="InterPro" id="IPR035906">
    <property type="entry name" value="MetI-like_sf"/>
</dbReference>
<keyword evidence="5 7" id="KW-1133">Transmembrane helix</keyword>
<evidence type="ECO:0000256" key="5">
    <source>
        <dbReference type="ARBA" id="ARBA00022989"/>
    </source>
</evidence>
<protein>
    <submittedName>
        <fullName evidence="9">ABC transporter permease subunit</fullName>
    </submittedName>
</protein>
<evidence type="ECO:0000259" key="8">
    <source>
        <dbReference type="PROSITE" id="PS50928"/>
    </source>
</evidence>
<reference evidence="9" key="1">
    <citation type="submission" date="2019-11" db="EMBL/GenBank/DDBJ databases">
        <title>Microbial mats filling the niche in hypersaline microbial mats.</title>
        <authorList>
            <person name="Wong H.L."/>
            <person name="Macleod F.I."/>
            <person name="White R.A. III"/>
            <person name="Burns B.P."/>
        </authorList>
    </citation>
    <scope>NUCLEOTIDE SEQUENCE</scope>
    <source>
        <strain evidence="9">Rbin_158</strain>
    </source>
</reference>
<evidence type="ECO:0000256" key="1">
    <source>
        <dbReference type="ARBA" id="ARBA00004651"/>
    </source>
</evidence>
<dbReference type="GO" id="GO:0055085">
    <property type="term" value="P:transmembrane transport"/>
    <property type="evidence" value="ECO:0007669"/>
    <property type="project" value="InterPro"/>
</dbReference>
<name>A0A9D5Q6E5_9BACT</name>
<keyword evidence="6 7" id="KW-0472">Membrane</keyword>
<evidence type="ECO:0000256" key="4">
    <source>
        <dbReference type="ARBA" id="ARBA00022692"/>
    </source>
</evidence>
<comment type="subcellular location">
    <subcellularLocation>
        <location evidence="1 7">Cell membrane</location>
        <topology evidence="1 7">Multi-pass membrane protein</topology>
    </subcellularLocation>
</comment>
<dbReference type="EMBL" id="WJJP01000308">
    <property type="protein sequence ID" value="MBD3324841.1"/>
    <property type="molecule type" value="Genomic_DNA"/>
</dbReference>
<dbReference type="InterPro" id="IPR000515">
    <property type="entry name" value="MetI-like"/>
</dbReference>
<feature type="transmembrane region" description="Helical" evidence="7">
    <location>
        <begin position="183"/>
        <end position="205"/>
    </location>
</feature>
<dbReference type="Proteomes" id="UP000649604">
    <property type="component" value="Unassembled WGS sequence"/>
</dbReference>
<evidence type="ECO:0000256" key="7">
    <source>
        <dbReference type="RuleBase" id="RU363032"/>
    </source>
</evidence>
<evidence type="ECO:0000256" key="2">
    <source>
        <dbReference type="ARBA" id="ARBA00022448"/>
    </source>
</evidence>
<keyword evidence="3" id="KW-1003">Cell membrane</keyword>
<evidence type="ECO:0000256" key="3">
    <source>
        <dbReference type="ARBA" id="ARBA00022475"/>
    </source>
</evidence>